<evidence type="ECO:0000256" key="3">
    <source>
        <dbReference type="ARBA" id="ARBA00022692"/>
    </source>
</evidence>
<dbReference type="PROSITE" id="PS50901">
    <property type="entry name" value="FTSK"/>
    <property type="match status" value="3"/>
</dbReference>
<evidence type="ECO:0000256" key="6">
    <source>
        <dbReference type="ARBA" id="ARBA00022840"/>
    </source>
</evidence>
<comment type="caution">
    <text evidence="13">The sequence shown here is derived from an EMBL/GenBank/DDBJ whole genome shotgun (WGS) entry which is preliminary data.</text>
</comment>
<dbReference type="PANTHER" id="PTHR22683:SF1">
    <property type="entry name" value="TYPE VII SECRETION SYSTEM PROTEIN ESSC"/>
    <property type="match status" value="1"/>
</dbReference>
<evidence type="ECO:0000256" key="7">
    <source>
        <dbReference type="ARBA" id="ARBA00022989"/>
    </source>
</evidence>
<organism evidence="13 15">
    <name type="scientific">Mycobacterium montefiorense</name>
    <dbReference type="NCBI Taxonomy" id="154654"/>
    <lineage>
        <taxon>Bacteria</taxon>
        <taxon>Bacillati</taxon>
        <taxon>Actinomycetota</taxon>
        <taxon>Actinomycetes</taxon>
        <taxon>Mycobacteriales</taxon>
        <taxon>Mycobacteriaceae</taxon>
        <taxon>Mycobacterium</taxon>
        <taxon>Mycobacterium simiae complex</taxon>
    </lineage>
</organism>
<evidence type="ECO:0000313" key="12">
    <source>
        <dbReference type="EMBL" id="GBG36885.1"/>
    </source>
</evidence>
<evidence type="ECO:0000256" key="10">
    <source>
        <dbReference type="SAM" id="Phobius"/>
    </source>
</evidence>
<keyword evidence="2" id="KW-1003">Cell membrane</keyword>
<feature type="transmembrane region" description="Helical" evidence="10">
    <location>
        <begin position="36"/>
        <end position="58"/>
    </location>
</feature>
<evidence type="ECO:0000313" key="14">
    <source>
        <dbReference type="Proteomes" id="UP000245060"/>
    </source>
</evidence>
<dbReference type="EMBL" id="BFCH01000008">
    <property type="protein sequence ID" value="GBG36885.1"/>
    <property type="molecule type" value="Genomic_DNA"/>
</dbReference>
<proteinExistence type="predicted"/>
<evidence type="ECO:0000256" key="8">
    <source>
        <dbReference type="ARBA" id="ARBA00023136"/>
    </source>
</evidence>
<dbReference type="InterPro" id="IPR050206">
    <property type="entry name" value="FtsK/SpoIIIE/SftA"/>
</dbReference>
<keyword evidence="5 9" id="KW-0547">Nucleotide-binding</keyword>
<evidence type="ECO:0000256" key="2">
    <source>
        <dbReference type="ARBA" id="ARBA00022475"/>
    </source>
</evidence>
<dbReference type="SUPFAM" id="SSF52540">
    <property type="entry name" value="P-loop containing nucleoside triphosphate hydrolases"/>
    <property type="match status" value="3"/>
</dbReference>
<dbReference type="RefSeq" id="WP_108921081.1">
    <property type="nucleotide sequence ID" value="NZ_BFCH01000008.1"/>
</dbReference>
<evidence type="ECO:0000256" key="5">
    <source>
        <dbReference type="ARBA" id="ARBA00022741"/>
    </source>
</evidence>
<dbReference type="PANTHER" id="PTHR22683">
    <property type="entry name" value="SPORULATION PROTEIN RELATED"/>
    <property type="match status" value="1"/>
</dbReference>
<evidence type="ECO:0000259" key="11">
    <source>
        <dbReference type="PROSITE" id="PS50901"/>
    </source>
</evidence>
<reference evidence="12" key="1">
    <citation type="journal article" date="2018" name="Genome Announc.">
        <title>Draft Genome Sequence of Mycobacterium montefiorense Isolated from Japanese Black Salamander (Hynobius nigrescens).</title>
        <authorList>
            <person name="Fukano H."/>
            <person name="Yoshida M."/>
            <person name="Shimizu A."/>
            <person name="Iwao H."/>
            <person name="Katayama Y."/>
            <person name="Omatsu T."/>
            <person name="Mizutani T."/>
            <person name="Kurata O."/>
            <person name="Wada S."/>
            <person name="Hoshino Y."/>
        </authorList>
    </citation>
    <scope>NUCLEOTIDE SEQUENCE</scope>
    <source>
        <strain evidence="12">BS</strain>
    </source>
</reference>
<feature type="domain" description="FtsK" evidence="11">
    <location>
        <begin position="757"/>
        <end position="932"/>
    </location>
</feature>
<dbReference type="InterPro" id="IPR023837">
    <property type="entry name" value="EccCb-like_Actinobacteria"/>
</dbReference>
<keyword evidence="3 10" id="KW-0812">Transmembrane</keyword>
<dbReference type="EMBL" id="BQYH01000017">
    <property type="protein sequence ID" value="GKU72972.1"/>
    <property type="molecule type" value="Genomic_DNA"/>
</dbReference>
<sequence length="1231" mass="131552">MTQRFVPAVRQLPLQVATADIIVAAPPQLPDSPPNLLVRMLPVGMSIATLGATAVIFLSGSAVTRNPAFLVFPMMMLVSMVLTAITQGGRRRSGEISADRADYLGYLGRLRVLVTETAVAQRASLDWTHPDPAALWTLIGGPRMWERRTTDADFCRVRIGVGSQELSTRLVGPEICTEERSDPVTVAAAYRFIHTHATIADVPIAIDLSATLSVTVNGDAAEVRGLLRAMICQLAVLHPPDQLLIVGVIESQNRAHWDWLKWLPHNQHPAASDSLGSARMVYHSAGEAQTALAGGGLPPRVVVVCDLPGRVDFDSAGALTDATVLEAVPCRSGSPMTITHGDTVRELAHPDKMDRLDAQICARRLAGYRAGAASESDGGKGWLGLVGLGAAHSSPIAVWRSQDRRGRLCAPIGHTVDGMPLELDIKEAAENGMGPHGLCVGATGSGKSELLRTVALGMMARNSPEVLNLLLIDFKGGATFLDLTHAPHVCAVITNLSEEAPLVARMRDSLAGEMNRRQQLLRTARCASVAAYEQARTAGTQLTALPALFIIVDEFSELLSQHPDFADMFVAIGRLGRSLGMHLLLASQRLDEGRLRGLEAHLSYRMSLKTLSASESRIVLGTPDAYELPNTPGAGLLRSGSGELIRFQTAFVSGPLEAERAAPAGVPAHHNTPAAVRMFTAQAVGPITRADEPDGSAAPTILRTVLDRLSGHGPPAHRVWLPPLGLAPPLQSLLRDAVPAPLAVPIGIVDRPFEQCRTPLVVDVSGAAGNVAIVGAPQTGKSTALRTLITALAAAHGPDRVQIYCLDFGGGTLASLRELPHVGAVAGRAEPQLVGRMITEIDSIVHSREALGCELGDGSQIGDVFLVIDGWASLRHEFGEVEEAIAAIAAQGLSFGVHVVLSASRWAEIRPSLKDQIGTRIELRLGDPADSELDRKRANEVPRDRPGRGLSRDGLQMAISLPIDVSELRWRADELAAPPILLLPTHIDHRVVVDQAGGQGEPQMLLGLEERRLHPVKVDFERNSHLLVLGDNECGKTTALRTLCREIARTKTAAQAQILIVDYRRTLLGVVESEHLGGYAMSPTALRSLMPDLHDLLQRRMPPSDVTQAQLLARSWWSGPDVYLVVDDYDLVATPSGNPLLSVLEYLPYARDLGLHLVVARRSGGAARGLFEPVLAGLREIGCLGLMMSARPDDGCLVGSGRPERLPAGRGVLVSQAGDEQVIQVGWSPAP</sequence>
<dbReference type="GO" id="GO:0005886">
    <property type="term" value="C:plasma membrane"/>
    <property type="evidence" value="ECO:0007669"/>
    <property type="project" value="UniProtKB-SubCell"/>
</dbReference>
<reference evidence="14" key="2">
    <citation type="submission" date="2018-04" db="EMBL/GenBank/DDBJ databases">
        <title>Draft genome sequence of Mycobacterium montefiorense isolated from Japanese black salamander.</title>
        <authorList>
            <person name="Fukano H."/>
            <person name="Yoshida M."/>
            <person name="Shimizu A."/>
            <person name="Iwao H."/>
            <person name="Kurata O."/>
            <person name="Katayama Y."/>
            <person name="Omatsu T."/>
            <person name="Mizutani T."/>
            <person name="Wada S."/>
            <person name="Hoshino Y."/>
        </authorList>
    </citation>
    <scope>NUCLEOTIDE SEQUENCE [LARGE SCALE GENOMIC DNA]</scope>
    <source>
        <strain evidence="14">BS</strain>
    </source>
</reference>
<dbReference type="NCBIfam" id="TIGR03924">
    <property type="entry name" value="T7SS_EccC_a"/>
    <property type="match status" value="1"/>
</dbReference>
<evidence type="ECO:0000256" key="1">
    <source>
        <dbReference type="ARBA" id="ARBA00004651"/>
    </source>
</evidence>
<evidence type="ECO:0000256" key="4">
    <source>
        <dbReference type="ARBA" id="ARBA00022737"/>
    </source>
</evidence>
<dbReference type="InterPro" id="IPR002543">
    <property type="entry name" value="FtsK_dom"/>
</dbReference>
<feature type="binding site" evidence="9">
    <location>
        <begin position="441"/>
        <end position="448"/>
    </location>
    <ligand>
        <name>ATP</name>
        <dbReference type="ChEBI" id="CHEBI:30616"/>
    </ligand>
</feature>
<accession>A0AA37PMR3</accession>
<dbReference type="GO" id="GO:0003677">
    <property type="term" value="F:DNA binding"/>
    <property type="evidence" value="ECO:0007669"/>
    <property type="project" value="InterPro"/>
</dbReference>
<gene>
    <name evidence="13" type="primary">eccC4</name>
    <name evidence="12" type="ORF">MmonteBS_12570</name>
    <name evidence="13" type="ORF">NJB18185_27440</name>
</gene>
<reference evidence="13" key="3">
    <citation type="journal article" date="2022" name="Microbiol. Resour. Announc.">
        <title>Draft Genome Sequences of Eight Mycobacterium montefiorense Strains Isolated from Salamanders in Captivity.</title>
        <authorList>
            <person name="Komine T."/>
            <person name="Ihara H."/>
            <person name="Fukano H."/>
            <person name="Hoshino Y."/>
            <person name="Kurata O."/>
            <person name="Wada S."/>
        </authorList>
    </citation>
    <scope>NUCLEOTIDE SEQUENCE</scope>
    <source>
        <strain evidence="13">NJB18185</strain>
    </source>
</reference>
<dbReference type="InterPro" id="IPR023836">
    <property type="entry name" value="EccCa-like_Actinobacteria"/>
</dbReference>
<feature type="transmembrane region" description="Helical" evidence="10">
    <location>
        <begin position="70"/>
        <end position="89"/>
    </location>
</feature>
<evidence type="ECO:0000313" key="15">
    <source>
        <dbReference type="Proteomes" id="UP001139505"/>
    </source>
</evidence>
<feature type="binding site" evidence="9">
    <location>
        <begin position="775"/>
        <end position="782"/>
    </location>
    <ligand>
        <name>ATP</name>
        <dbReference type="ChEBI" id="CHEBI:30616"/>
    </ligand>
</feature>
<keyword evidence="7 10" id="KW-1133">Transmembrane helix</keyword>
<keyword evidence="4" id="KW-0677">Repeat</keyword>
<feature type="binding site" evidence="9">
    <location>
        <begin position="1030"/>
        <end position="1037"/>
    </location>
    <ligand>
        <name>ATP</name>
        <dbReference type="ChEBI" id="CHEBI:30616"/>
    </ligand>
</feature>
<dbReference type="InterPro" id="IPR003593">
    <property type="entry name" value="AAA+_ATPase"/>
</dbReference>
<dbReference type="GO" id="GO:0005524">
    <property type="term" value="F:ATP binding"/>
    <property type="evidence" value="ECO:0007669"/>
    <property type="project" value="UniProtKB-UniRule"/>
</dbReference>
<dbReference type="Gene3D" id="3.40.50.300">
    <property type="entry name" value="P-loop containing nucleotide triphosphate hydrolases"/>
    <property type="match status" value="3"/>
</dbReference>
<dbReference type="Proteomes" id="UP001139505">
    <property type="component" value="Unassembled WGS sequence"/>
</dbReference>
<evidence type="ECO:0000313" key="13">
    <source>
        <dbReference type="EMBL" id="GKU72972.1"/>
    </source>
</evidence>
<keyword evidence="14" id="KW-1185">Reference proteome</keyword>
<evidence type="ECO:0000256" key="9">
    <source>
        <dbReference type="PROSITE-ProRule" id="PRU00289"/>
    </source>
</evidence>
<reference evidence="13" key="4">
    <citation type="submission" date="2022-04" db="EMBL/GenBank/DDBJ databases">
        <authorList>
            <person name="Komine T."/>
            <person name="Fukano H."/>
            <person name="Wada S."/>
        </authorList>
    </citation>
    <scope>NUCLEOTIDE SEQUENCE</scope>
    <source>
        <strain evidence="13">NJB18185</strain>
    </source>
</reference>
<keyword evidence="8 10" id="KW-0472">Membrane</keyword>
<dbReference type="NCBIfam" id="TIGR03925">
    <property type="entry name" value="T7SS_EccC_b"/>
    <property type="match status" value="1"/>
</dbReference>
<dbReference type="SMART" id="SM00382">
    <property type="entry name" value="AAA"/>
    <property type="match status" value="3"/>
</dbReference>
<dbReference type="AlphaFoldDB" id="A0AA37PMR3"/>
<name>A0AA37PMR3_9MYCO</name>
<keyword evidence="6 9" id="KW-0067">ATP-binding</keyword>
<protein>
    <submittedName>
        <fullName evidence="13">ESX-4 secretion system protein EccC4</fullName>
    </submittedName>
    <submittedName>
        <fullName evidence="12">Type VII secretion protein EccC</fullName>
    </submittedName>
</protein>
<feature type="domain" description="FtsK" evidence="11">
    <location>
        <begin position="418"/>
        <end position="617"/>
    </location>
</feature>
<feature type="domain" description="FtsK" evidence="11">
    <location>
        <begin position="1013"/>
        <end position="1193"/>
    </location>
</feature>
<comment type="subcellular location">
    <subcellularLocation>
        <location evidence="1">Cell membrane</location>
        <topology evidence="1">Multi-pass membrane protein</topology>
    </subcellularLocation>
</comment>
<dbReference type="Pfam" id="PF01580">
    <property type="entry name" value="FtsK_SpoIIIE"/>
    <property type="match status" value="3"/>
</dbReference>
<dbReference type="Proteomes" id="UP000245060">
    <property type="component" value="Unassembled WGS sequence"/>
</dbReference>
<dbReference type="InterPro" id="IPR027417">
    <property type="entry name" value="P-loop_NTPase"/>
</dbReference>